<dbReference type="RefSeq" id="WP_194184013.1">
    <property type="nucleotide sequence ID" value="NZ_JADGIK010000024.1"/>
</dbReference>
<keyword evidence="2" id="KW-1185">Reference proteome</keyword>
<reference evidence="1" key="1">
    <citation type="submission" date="2020-10" db="EMBL/GenBank/DDBJ databases">
        <authorList>
            <person name="Lu T."/>
            <person name="Wang Q."/>
            <person name="Han X."/>
        </authorList>
    </citation>
    <scope>NUCLEOTIDE SEQUENCE</scope>
    <source>
        <strain evidence="1">WQ 117</strain>
    </source>
</reference>
<name>A0A8J7K529_9FLAO</name>
<dbReference type="EMBL" id="JADGIK010000024">
    <property type="protein sequence ID" value="MBF0598429.1"/>
    <property type="molecule type" value="Genomic_DNA"/>
</dbReference>
<gene>
    <name evidence="1" type="ORF">IM532_13440</name>
</gene>
<organism evidence="1 2">
    <name type="scientific">Faecalibacter rhinopitheci</name>
    <dbReference type="NCBI Taxonomy" id="2779678"/>
    <lineage>
        <taxon>Bacteria</taxon>
        <taxon>Pseudomonadati</taxon>
        <taxon>Bacteroidota</taxon>
        <taxon>Flavobacteriia</taxon>
        <taxon>Flavobacteriales</taxon>
        <taxon>Weeksellaceae</taxon>
        <taxon>Faecalibacter</taxon>
    </lineage>
</organism>
<dbReference type="Proteomes" id="UP000608754">
    <property type="component" value="Unassembled WGS sequence"/>
</dbReference>
<dbReference type="AlphaFoldDB" id="A0A8J7K529"/>
<proteinExistence type="predicted"/>
<evidence type="ECO:0000313" key="2">
    <source>
        <dbReference type="Proteomes" id="UP000608754"/>
    </source>
</evidence>
<comment type="caution">
    <text evidence="1">The sequence shown here is derived from an EMBL/GenBank/DDBJ whole genome shotgun (WGS) entry which is preliminary data.</text>
</comment>
<accession>A0A8J7K529</accession>
<evidence type="ECO:0000313" key="1">
    <source>
        <dbReference type="EMBL" id="MBF0598429.1"/>
    </source>
</evidence>
<sequence>MKLSEKHINFKNKCKKIIGEKIQKIEYAEINYNPEKPTPFFETRSSKIHTIDYSIFFITEKNTIEFYWDSEFTQYALGIKINEKTIFTKTIKWNLSENEFWKNVIGQKIKAVEIGWENEFGEPYPQFITIKFENTTEIYISAAEFINDDDKIAFGFKDNLLVSNDKKIALETKIIM</sequence>
<protein>
    <submittedName>
        <fullName evidence="1">Uncharacterized protein</fullName>
    </submittedName>
</protein>